<dbReference type="GO" id="GO:0004222">
    <property type="term" value="F:metalloendopeptidase activity"/>
    <property type="evidence" value="ECO:0007669"/>
    <property type="project" value="InterPro"/>
</dbReference>
<dbReference type="InterPro" id="IPR042089">
    <property type="entry name" value="Peptidase_M13_dom_2"/>
</dbReference>
<feature type="domain" description="Peptidase M13 N-terminal" evidence="9">
    <location>
        <begin position="128"/>
        <end position="357"/>
    </location>
</feature>
<proteinExistence type="inferred from homology"/>
<evidence type="ECO:0000313" key="10">
    <source>
        <dbReference type="EMBL" id="KAK8783373.1"/>
    </source>
</evidence>
<organism evidence="10 11">
    <name type="scientific">Amblyomma americanum</name>
    <name type="common">Lone star tick</name>
    <dbReference type="NCBI Taxonomy" id="6943"/>
    <lineage>
        <taxon>Eukaryota</taxon>
        <taxon>Metazoa</taxon>
        <taxon>Ecdysozoa</taxon>
        <taxon>Arthropoda</taxon>
        <taxon>Chelicerata</taxon>
        <taxon>Arachnida</taxon>
        <taxon>Acari</taxon>
        <taxon>Parasitiformes</taxon>
        <taxon>Ixodida</taxon>
        <taxon>Ixodoidea</taxon>
        <taxon>Ixodidae</taxon>
        <taxon>Amblyomminae</taxon>
        <taxon>Amblyomma</taxon>
    </lineage>
</organism>
<reference evidence="10 11" key="1">
    <citation type="journal article" date="2023" name="Arcadia Sci">
        <title>De novo assembly of a long-read Amblyomma americanum tick genome.</title>
        <authorList>
            <person name="Chou S."/>
            <person name="Poskanzer K.E."/>
            <person name="Rollins M."/>
            <person name="Thuy-Boun P.S."/>
        </authorList>
    </citation>
    <scope>NUCLEOTIDE SEQUENCE [LARGE SCALE GENOMIC DNA]</scope>
    <source>
        <strain evidence="10">F_SG_1</strain>
        <tissue evidence="10">Salivary glands</tissue>
    </source>
</reference>
<keyword evidence="6" id="KW-0862">Zinc</keyword>
<dbReference type="EMBL" id="JARKHS020005622">
    <property type="protein sequence ID" value="KAK8783373.1"/>
    <property type="molecule type" value="Genomic_DNA"/>
</dbReference>
<evidence type="ECO:0000256" key="5">
    <source>
        <dbReference type="ARBA" id="ARBA00022801"/>
    </source>
</evidence>
<dbReference type="PANTHER" id="PTHR11733">
    <property type="entry name" value="ZINC METALLOPROTEASE FAMILY M13 NEPRILYSIN-RELATED"/>
    <property type="match status" value="1"/>
</dbReference>
<dbReference type="Pfam" id="PF05649">
    <property type="entry name" value="Peptidase_M13_N"/>
    <property type="match status" value="1"/>
</dbReference>
<evidence type="ECO:0000256" key="6">
    <source>
        <dbReference type="ARBA" id="ARBA00022833"/>
    </source>
</evidence>
<feature type="domain" description="Peptidase M13 C-terminal" evidence="8">
    <location>
        <begin position="483"/>
        <end position="641"/>
    </location>
</feature>
<gene>
    <name evidence="10" type="ORF">V5799_010262</name>
</gene>
<dbReference type="Pfam" id="PF01431">
    <property type="entry name" value="Peptidase_M13"/>
    <property type="match status" value="1"/>
</dbReference>
<evidence type="ECO:0000256" key="3">
    <source>
        <dbReference type="ARBA" id="ARBA00022670"/>
    </source>
</evidence>
<keyword evidence="5" id="KW-0378">Hydrolase</keyword>
<name>A0AAQ4F939_AMBAM</name>
<keyword evidence="7" id="KW-0482">Metalloprotease</keyword>
<evidence type="ECO:0000259" key="9">
    <source>
        <dbReference type="Pfam" id="PF05649"/>
    </source>
</evidence>
<evidence type="ECO:0000256" key="1">
    <source>
        <dbReference type="ARBA" id="ARBA00001947"/>
    </source>
</evidence>
<evidence type="ECO:0000259" key="8">
    <source>
        <dbReference type="Pfam" id="PF01431"/>
    </source>
</evidence>
<protein>
    <recommendedName>
        <fullName evidence="12">M13 family peptidase</fullName>
    </recommendedName>
</protein>
<dbReference type="InterPro" id="IPR018497">
    <property type="entry name" value="Peptidase_M13_C"/>
</dbReference>
<keyword evidence="3" id="KW-0645">Protease</keyword>
<evidence type="ECO:0000256" key="7">
    <source>
        <dbReference type="ARBA" id="ARBA00023049"/>
    </source>
</evidence>
<dbReference type="Proteomes" id="UP001321473">
    <property type="component" value="Unassembled WGS sequence"/>
</dbReference>
<keyword evidence="11" id="KW-1185">Reference proteome</keyword>
<sequence length="644" mass="72895">MVDMERFFRYFVQLKGELTEDNFLSRMMWVYYACRNATGPRVNISAELGGIFEVIGLNGTLPLKEIARGHLIPVIAAGDRHLTLHPLFKVRVLRRSEPSEAGGFDIVLAAPETLYRRFLTSFVDSDDSTYADFVAKTMRLCTLENTRSAARKIMQLEKRLESFMLSSDEELMMPPREKHASLDDLFLSDNWDWPVYFNSLIASANGSIGNDTKVIMSDPVFFRNMASVLTGTWDTTIANYMAYKAIVELAPVLGQDAEYLLQFTHDYDVPDLGERQVACLSLMEKLFKYGTGIASKLTLGKEFAMTPRSHMDIQLGLIFNVSRHVIGGLIESGRSWVDPLDKGTALRKLRALRFEFGAQCNLVEYEHYRRNSVPPNTTLPPSGNRGKNADHPWLQHPLPRVAFFLYSVASAAYWDAWGSATSRAYDNRYTLTAFRPGYELQHTGNLIVPHATVAFVSQLSNVVEPVLYSVVAAGMMRGLVEALARSGSSVDAEFRSRLWWSIGTLEAYENISTCIESQHQAPLAKGRRMRSLEMNFVDNAVAYLLFRLYRDATTSYDSGNASVYSGARAHGDALTLDQMFFYNFATAHCDFRDEELWQQQRKFHITPAPWRVNVPLMNLPAFANAFECKPGSRMYPLQRCKAWK</sequence>
<dbReference type="InterPro" id="IPR008753">
    <property type="entry name" value="Peptidase_M13_N"/>
</dbReference>
<dbReference type="Gene3D" id="3.40.390.10">
    <property type="entry name" value="Collagenase (Catalytic Domain)"/>
    <property type="match status" value="1"/>
</dbReference>
<dbReference type="InterPro" id="IPR024079">
    <property type="entry name" value="MetalloPept_cat_dom_sf"/>
</dbReference>
<accession>A0AAQ4F939</accession>
<dbReference type="GO" id="GO:0046872">
    <property type="term" value="F:metal ion binding"/>
    <property type="evidence" value="ECO:0007669"/>
    <property type="project" value="UniProtKB-KW"/>
</dbReference>
<comment type="cofactor">
    <cofactor evidence="1">
        <name>Zn(2+)</name>
        <dbReference type="ChEBI" id="CHEBI:29105"/>
    </cofactor>
</comment>
<dbReference type="SUPFAM" id="SSF55486">
    <property type="entry name" value="Metalloproteases ('zincins'), catalytic domain"/>
    <property type="match status" value="1"/>
</dbReference>
<dbReference type="InterPro" id="IPR000718">
    <property type="entry name" value="Peptidase_M13"/>
</dbReference>
<dbReference type="GO" id="GO:0016485">
    <property type="term" value="P:protein processing"/>
    <property type="evidence" value="ECO:0007669"/>
    <property type="project" value="TreeGrafter"/>
</dbReference>
<dbReference type="GO" id="GO:0005886">
    <property type="term" value="C:plasma membrane"/>
    <property type="evidence" value="ECO:0007669"/>
    <property type="project" value="TreeGrafter"/>
</dbReference>
<keyword evidence="4" id="KW-0479">Metal-binding</keyword>
<dbReference type="PANTHER" id="PTHR11733:SF241">
    <property type="entry name" value="GH26575P-RELATED"/>
    <property type="match status" value="1"/>
</dbReference>
<comment type="similarity">
    <text evidence="2">Belongs to the peptidase M13 family.</text>
</comment>
<comment type="caution">
    <text evidence="10">The sequence shown here is derived from an EMBL/GenBank/DDBJ whole genome shotgun (WGS) entry which is preliminary data.</text>
</comment>
<dbReference type="PROSITE" id="PS51885">
    <property type="entry name" value="NEPRILYSIN"/>
    <property type="match status" value="1"/>
</dbReference>
<evidence type="ECO:0000256" key="2">
    <source>
        <dbReference type="ARBA" id="ARBA00007357"/>
    </source>
</evidence>
<dbReference type="AlphaFoldDB" id="A0AAQ4F939"/>
<evidence type="ECO:0000256" key="4">
    <source>
        <dbReference type="ARBA" id="ARBA00022723"/>
    </source>
</evidence>
<evidence type="ECO:0000313" key="11">
    <source>
        <dbReference type="Proteomes" id="UP001321473"/>
    </source>
</evidence>
<dbReference type="Gene3D" id="1.10.1380.10">
    <property type="entry name" value="Neutral endopeptidase , domain2"/>
    <property type="match status" value="1"/>
</dbReference>
<evidence type="ECO:0008006" key="12">
    <source>
        <dbReference type="Google" id="ProtNLM"/>
    </source>
</evidence>